<dbReference type="Gene3D" id="2.120.10.30">
    <property type="entry name" value="TolB, C-terminal domain"/>
    <property type="match status" value="1"/>
</dbReference>
<evidence type="ECO:0000313" key="2">
    <source>
        <dbReference type="EMBL" id="OCR27876.1"/>
    </source>
</evidence>
<dbReference type="InterPro" id="IPR011042">
    <property type="entry name" value="6-blade_b-propeller_TolB-like"/>
</dbReference>
<dbReference type="EMBL" id="VWEQ01000035">
    <property type="protein sequence ID" value="KAA4747559.1"/>
    <property type="molecule type" value="Genomic_DNA"/>
</dbReference>
<protein>
    <submittedName>
        <fullName evidence="1">6-bladed beta-propeller</fullName>
    </submittedName>
</protein>
<evidence type="ECO:0000313" key="1">
    <source>
        <dbReference type="EMBL" id="KAA4747559.1"/>
    </source>
</evidence>
<dbReference type="Pfam" id="PF17170">
    <property type="entry name" value="DUF5128"/>
    <property type="match status" value="1"/>
</dbReference>
<dbReference type="AlphaFoldDB" id="A0A5M5NYE5"/>
<sequence length="421" mass="47765">MKSSFLLSAKIYFYMKTRYLLYPLLFLLSVAMSASSCSLFIPQERDIKEGSAFYAVDLLEIEKLKGEEMLFSDLIESLEIIKLDGREEALVATYPSGIDVSSNYILIEPDGVSALKLFTRKGRYVADIGGVGQGPGEYKYAVNRFLDEKQGRVAIAENQKMLFFDLKGRFLSKESISLPETITKSSIWIDLENEKAVVVVLPFADIGNPKAPISKNLCWVQDFKGNILQKIFAVNYAIVPDYSNEVLAPRNVDAYSFSLCQVVGRTRPDTLYHYDIANNILKPCFTLDNVMQEDKYIVTSLYETPEYYWSRVTIGSAKMPSDGSPVRMTVFNVRVFKKDGSVKRIDRFTNDFLGLSYPFLTMRNGYVCISYDPLELMDALDKVLAQTDLKPEIRKRATGLRNSLHENDNDILMIGKLKSNY</sequence>
<accession>A0A5M5NYE5</accession>
<name>A0A5M5NYE5_BACFG</name>
<organism evidence="1 4">
    <name type="scientific">Bacteroides fragilis</name>
    <dbReference type="NCBI Taxonomy" id="817"/>
    <lineage>
        <taxon>Bacteria</taxon>
        <taxon>Pseudomonadati</taxon>
        <taxon>Bacteroidota</taxon>
        <taxon>Bacteroidia</taxon>
        <taxon>Bacteroidales</taxon>
        <taxon>Bacteroidaceae</taxon>
        <taxon>Bacteroides</taxon>
    </lineage>
</organism>
<evidence type="ECO:0000313" key="3">
    <source>
        <dbReference type="Proteomes" id="UP000093197"/>
    </source>
</evidence>
<reference evidence="1 4" key="3">
    <citation type="journal article" date="2019" name="Nat. Med.">
        <title>A library of human gut bacterial isolates paired with longitudinal multiomics data enables mechanistic microbiome research.</title>
        <authorList>
            <person name="Poyet M."/>
            <person name="Groussin M."/>
            <person name="Gibbons S.M."/>
            <person name="Avila-Pacheco J."/>
            <person name="Jiang X."/>
            <person name="Kearney S.M."/>
            <person name="Perrotta A.R."/>
            <person name="Berdy B."/>
            <person name="Zhao S."/>
            <person name="Lieberman T.D."/>
            <person name="Swanson P.K."/>
            <person name="Smith M."/>
            <person name="Roesemann S."/>
            <person name="Alexander J.E."/>
            <person name="Rich S.A."/>
            <person name="Livny J."/>
            <person name="Vlamakis H."/>
            <person name="Clish C."/>
            <person name="Bullock K."/>
            <person name="Deik A."/>
            <person name="Scott J."/>
            <person name="Pierce K.A."/>
            <person name="Xavier R.J."/>
            <person name="Alm E.J."/>
        </authorList>
    </citation>
    <scope>NUCLEOTIDE SEQUENCE [LARGE SCALE GENOMIC DNA]</scope>
    <source>
        <strain evidence="1 4">BIOML-A106</strain>
    </source>
</reference>
<evidence type="ECO:0000313" key="4">
    <source>
        <dbReference type="Proteomes" id="UP000479773"/>
    </source>
</evidence>
<dbReference type="EMBL" id="LIDT01000040">
    <property type="protein sequence ID" value="OCR27876.1"/>
    <property type="molecule type" value="Genomic_DNA"/>
</dbReference>
<dbReference type="Proteomes" id="UP000093197">
    <property type="component" value="Unassembled WGS sequence"/>
</dbReference>
<gene>
    <name evidence="2" type="ORF">AC094_40620</name>
    <name evidence="1" type="ORF">F3B44_22605</name>
</gene>
<proteinExistence type="predicted"/>
<dbReference type="Proteomes" id="UP000479773">
    <property type="component" value="Unassembled WGS sequence"/>
</dbReference>
<reference evidence="2 3" key="2">
    <citation type="journal article" date="2016" name="PLoS ONE">
        <title>Genomic Diversity of Enterotoxigenic Strains of Bacteroides fragilis.</title>
        <authorList>
            <person name="Pierce J.V."/>
            <person name="Bernstein H.D."/>
        </authorList>
    </citation>
    <scope>NUCLEOTIDE SEQUENCE [LARGE SCALE GENOMIC DNA]</scope>
    <source>
        <strain evidence="2 3">20793-3</strain>
    </source>
</reference>
<comment type="caution">
    <text evidence="1">The sequence shown here is derived from an EMBL/GenBank/DDBJ whole genome shotgun (WGS) entry which is preliminary data.</text>
</comment>
<reference evidence="2" key="1">
    <citation type="submission" date="2015-08" db="EMBL/GenBank/DDBJ databases">
        <authorList>
            <person name="Pierce J."/>
            <person name="Bernstein H."/>
        </authorList>
    </citation>
    <scope>NUCLEOTIDE SEQUENCE</scope>
    <source>
        <strain evidence="2">20793-3</strain>
    </source>
</reference>